<evidence type="ECO:0000313" key="3">
    <source>
        <dbReference type="Proteomes" id="UP000693970"/>
    </source>
</evidence>
<reference evidence="2" key="1">
    <citation type="journal article" date="2021" name="Sci. Rep.">
        <title>Diploid genomic architecture of Nitzschia inconspicua, an elite biomass production diatom.</title>
        <authorList>
            <person name="Oliver A."/>
            <person name="Podell S."/>
            <person name="Pinowska A."/>
            <person name="Traller J.C."/>
            <person name="Smith S.R."/>
            <person name="McClure R."/>
            <person name="Beliaev A."/>
            <person name="Bohutskyi P."/>
            <person name="Hill E.A."/>
            <person name="Rabines A."/>
            <person name="Zheng H."/>
            <person name="Allen L.Z."/>
            <person name="Kuo A."/>
            <person name="Grigoriev I.V."/>
            <person name="Allen A.E."/>
            <person name="Hazlebeck D."/>
            <person name="Allen E.E."/>
        </authorList>
    </citation>
    <scope>NUCLEOTIDE SEQUENCE</scope>
    <source>
        <strain evidence="2">Hildebrandi</strain>
    </source>
</reference>
<feature type="compositionally biased region" description="Polar residues" evidence="1">
    <location>
        <begin position="553"/>
        <end position="565"/>
    </location>
</feature>
<accession>A0A9K3PAX7</accession>
<feature type="compositionally biased region" description="Basic residues" evidence="1">
    <location>
        <begin position="647"/>
        <end position="656"/>
    </location>
</feature>
<name>A0A9K3PAX7_9STRA</name>
<keyword evidence="3" id="KW-1185">Reference proteome</keyword>
<protein>
    <submittedName>
        <fullName evidence="2">Uncharacterized protein</fullName>
    </submittedName>
</protein>
<feature type="compositionally biased region" description="Basic and acidic residues" evidence="1">
    <location>
        <begin position="542"/>
        <end position="552"/>
    </location>
</feature>
<dbReference type="AlphaFoldDB" id="A0A9K3PAX7"/>
<comment type="caution">
    <text evidence="2">The sequence shown here is derived from an EMBL/GenBank/DDBJ whole genome shotgun (WGS) entry which is preliminary data.</text>
</comment>
<feature type="region of interest" description="Disordered" evidence="1">
    <location>
        <begin position="540"/>
        <end position="656"/>
    </location>
</feature>
<reference evidence="2" key="2">
    <citation type="submission" date="2021-04" db="EMBL/GenBank/DDBJ databases">
        <authorList>
            <person name="Podell S."/>
        </authorList>
    </citation>
    <scope>NUCLEOTIDE SEQUENCE</scope>
    <source>
        <strain evidence="2">Hildebrandi</strain>
    </source>
</reference>
<feature type="region of interest" description="Disordered" evidence="1">
    <location>
        <begin position="269"/>
        <end position="297"/>
    </location>
</feature>
<feature type="compositionally biased region" description="Low complexity" evidence="1">
    <location>
        <begin position="43"/>
        <end position="56"/>
    </location>
</feature>
<feature type="compositionally biased region" description="Basic and acidic residues" evidence="1">
    <location>
        <begin position="403"/>
        <end position="423"/>
    </location>
</feature>
<feature type="compositionally biased region" description="Low complexity" evidence="1">
    <location>
        <begin position="288"/>
        <end position="297"/>
    </location>
</feature>
<dbReference type="OrthoDB" id="49401at2759"/>
<gene>
    <name evidence="2" type="ORF">IV203_024251</name>
</gene>
<sequence>MTSRGSPLDNTEGGKDRPSNFVRSQRHQGGMNEGGEEVFRSQQASVSIVGGASSSQRPETADQLTNASAELNVLHNRQEGNSYFPSNNNMAFLNAFLTAQAHPLPTSPPPIMDAVASIPSQLHVNDLLNLQTHLFGGPQRQVPLSQQLRETQLSNIQDQIINATINRVWPNLPQNLQQRVFDAAGNAIPSPDFFTSQWEAAKLTAAVLSSASRGTRQQPFAPAPLESSFTSTLTNQLIQQQLQGHQLLNQNDQNASVLAEHHQDYHAISVSREQEQPSTRPPRTYDESNAASTTLTSGATPATTINYVTIPCRARGLPSDHNSYNAYFQVPRNVRHGEDLICSYEKCRAQGVKFAYCVHCGIPVAKRNFRQRHGHGIKRLRKSELRRIEEDEDTVTMLTEAEESQRIDMESTKPKSREKVEKNDSISLAGASMDGDEQKTVTWQQSQVQEEAVVAKEAIDRYIYSRENDRQDHQAVGDATVAPSNNTNRVWARGFVSPERQHQWVELMYDRPSMASSDEMLQWLFKVLHVSDPVTVLPDTSRLQRDSAENESGRINNDTLMKSQPSSSDDDTESDKKESRQNRYPPEEEHHRSDVQSPSTSTSPFTNARPPKRAGTGNKSSSNSSEKEKRQISEKSSAEDEDDTGKPNRKNQRKDT</sequence>
<feature type="compositionally biased region" description="Basic and acidic residues" evidence="1">
    <location>
        <begin position="625"/>
        <end position="638"/>
    </location>
</feature>
<evidence type="ECO:0000313" key="2">
    <source>
        <dbReference type="EMBL" id="KAG7340708.1"/>
    </source>
</evidence>
<organism evidence="2 3">
    <name type="scientific">Nitzschia inconspicua</name>
    <dbReference type="NCBI Taxonomy" id="303405"/>
    <lineage>
        <taxon>Eukaryota</taxon>
        <taxon>Sar</taxon>
        <taxon>Stramenopiles</taxon>
        <taxon>Ochrophyta</taxon>
        <taxon>Bacillariophyta</taxon>
        <taxon>Bacillariophyceae</taxon>
        <taxon>Bacillariophycidae</taxon>
        <taxon>Bacillariales</taxon>
        <taxon>Bacillariaceae</taxon>
        <taxon>Nitzschia</taxon>
    </lineage>
</organism>
<feature type="compositionally biased region" description="Polar residues" evidence="1">
    <location>
        <begin position="595"/>
        <end position="606"/>
    </location>
</feature>
<feature type="compositionally biased region" description="Basic and acidic residues" evidence="1">
    <location>
        <begin position="574"/>
        <end position="594"/>
    </location>
</feature>
<feature type="region of interest" description="Disordered" evidence="1">
    <location>
        <begin position="402"/>
        <end position="423"/>
    </location>
</feature>
<feature type="region of interest" description="Disordered" evidence="1">
    <location>
        <begin position="1"/>
        <end position="62"/>
    </location>
</feature>
<dbReference type="Proteomes" id="UP000693970">
    <property type="component" value="Unassembled WGS sequence"/>
</dbReference>
<dbReference type="EMBL" id="JAGRRH010000027">
    <property type="protein sequence ID" value="KAG7340708.1"/>
    <property type="molecule type" value="Genomic_DNA"/>
</dbReference>
<proteinExistence type="predicted"/>
<evidence type="ECO:0000256" key="1">
    <source>
        <dbReference type="SAM" id="MobiDB-lite"/>
    </source>
</evidence>